<organism evidence="1 2">
    <name type="scientific">Eretmocerus hayati</name>
    <dbReference type="NCBI Taxonomy" id="131215"/>
    <lineage>
        <taxon>Eukaryota</taxon>
        <taxon>Metazoa</taxon>
        <taxon>Ecdysozoa</taxon>
        <taxon>Arthropoda</taxon>
        <taxon>Hexapoda</taxon>
        <taxon>Insecta</taxon>
        <taxon>Pterygota</taxon>
        <taxon>Neoptera</taxon>
        <taxon>Endopterygota</taxon>
        <taxon>Hymenoptera</taxon>
        <taxon>Apocrita</taxon>
        <taxon>Proctotrupomorpha</taxon>
        <taxon>Chalcidoidea</taxon>
        <taxon>Aphelinidae</taxon>
        <taxon>Aphelininae</taxon>
        <taxon>Eretmocerus</taxon>
    </lineage>
</organism>
<accession>A0ACC2NAV0</accession>
<name>A0ACC2NAV0_9HYME</name>
<dbReference type="EMBL" id="CM056744">
    <property type="protein sequence ID" value="KAJ8667826.1"/>
    <property type="molecule type" value="Genomic_DNA"/>
</dbReference>
<proteinExistence type="predicted"/>
<comment type="caution">
    <text evidence="1">The sequence shown here is derived from an EMBL/GenBank/DDBJ whole genome shotgun (WGS) entry which is preliminary data.</text>
</comment>
<evidence type="ECO:0000313" key="2">
    <source>
        <dbReference type="Proteomes" id="UP001239111"/>
    </source>
</evidence>
<dbReference type="Proteomes" id="UP001239111">
    <property type="component" value="Chromosome 4"/>
</dbReference>
<protein>
    <submittedName>
        <fullName evidence="1">Uncharacterized protein</fullName>
    </submittedName>
</protein>
<evidence type="ECO:0000313" key="1">
    <source>
        <dbReference type="EMBL" id="KAJ8667826.1"/>
    </source>
</evidence>
<keyword evidence="2" id="KW-1185">Reference proteome</keyword>
<reference evidence="1" key="1">
    <citation type="submission" date="2023-04" db="EMBL/GenBank/DDBJ databases">
        <title>A chromosome-level genome assembly of the parasitoid wasp Eretmocerus hayati.</title>
        <authorList>
            <person name="Zhong Y."/>
            <person name="Liu S."/>
            <person name="Liu Y."/>
        </authorList>
    </citation>
    <scope>NUCLEOTIDE SEQUENCE</scope>
    <source>
        <strain evidence="1">ZJU_SS_LIU_2023</strain>
    </source>
</reference>
<sequence length="390" mass="44530">MGHRRSGPCQPITARRSMGLSPYYFPFCPFTHPIRIAPIQDLESKQTQILVTVSKEYSTNLKKGVRQSYSEQCVGAEAAEVRERMLGQKPIVVRESGETDSEFSFRVHCLAFDNNVAKKHTCYCRDQDSVKDASMCPMDEFDSVIKPPKKRSRKEVHRGVNTSMRYFGAPGSRCEKCWATIDPADYPKLVECLEKHGKNIKGCALFHQSSVSIDPRLLQTWGIKRPGDFVFIGAGILHAVVNVGFNDVIAMNVVTRADAHNENITRKYCHGCSEEEIIRKPREFYELQKKVKGRIIFSRKGKHVYPTCNVEFVRKAQFDAHVLKEHDLKIHTCRFNACGISFKTVSSRNSHERRVHKQLDEEVPCTVEGCTKKMRKRNMGRHLRACHPGE</sequence>
<gene>
    <name evidence="1" type="ORF">QAD02_009489</name>
</gene>